<dbReference type="STRING" id="1889.SAM40697_4151"/>
<feature type="compositionally biased region" description="Pro residues" evidence="1">
    <location>
        <begin position="203"/>
        <end position="217"/>
    </location>
</feature>
<feature type="region of interest" description="Disordered" evidence="1">
    <location>
        <begin position="266"/>
        <end position="316"/>
    </location>
</feature>
<dbReference type="Proteomes" id="UP000061018">
    <property type="component" value="Chromosome"/>
</dbReference>
<organism evidence="3 4">
    <name type="scientific">Streptomyces ambofaciens (strain ATCC 23877 / 3486 / DSM 40053 / JCM 4204 / NBRC 12836 / NRRL B-2516)</name>
    <dbReference type="NCBI Taxonomy" id="278992"/>
    <lineage>
        <taxon>Bacteria</taxon>
        <taxon>Bacillati</taxon>
        <taxon>Actinomycetota</taxon>
        <taxon>Actinomycetes</taxon>
        <taxon>Kitasatosporales</taxon>
        <taxon>Streptomycetaceae</taxon>
        <taxon>Streptomyces</taxon>
    </lineage>
</organism>
<sequence length="340" mass="34153">MSWSAVLPGAALRVMRAAAGRRALHVGLLVAGLFVLGVLYGERARAAGEAPSVRDTVHEVTGVPLDQARGRARALAQGRSQDHDHAQGREAGAQKSRTVVENADVVLSGLRPLTEGVVRPVEERVLEPVGNAVEAVGHGLGAVVRAHVPPSEALPLPSVPPLPSAPSLPGPSELPGPADPPASPGLPDPPELTDLVGAVMPGAPAPEPPPSAPPPDAPDASGASEAADVRAPAEGAAGLMAAAHGPEHVAEGPSTAARVDTRRAPLAPAGQAPVRRAPAGDPDGTLGAGAGADQGTPRHGDAHAVTPHHPIPFRLVPGALVGADTAETRDRYRDIPVSPA</sequence>
<feature type="region of interest" description="Disordered" evidence="1">
    <location>
        <begin position="74"/>
        <end position="98"/>
    </location>
</feature>
<keyword evidence="2" id="KW-0472">Membrane</keyword>
<keyword evidence="2" id="KW-0812">Transmembrane</keyword>
<evidence type="ECO:0000313" key="3">
    <source>
        <dbReference type="EMBL" id="AKZ57667.1"/>
    </source>
</evidence>
<gene>
    <name evidence="3" type="ORF">SAM23877_4622</name>
</gene>
<dbReference type="AlphaFoldDB" id="A0A0K2AXX1"/>
<accession>A0A0K2AXX1</accession>
<keyword evidence="2" id="KW-1133">Transmembrane helix</keyword>
<feature type="region of interest" description="Disordered" evidence="1">
    <location>
        <begin position="155"/>
        <end position="230"/>
    </location>
</feature>
<feature type="compositionally biased region" description="Pro residues" evidence="1">
    <location>
        <begin position="157"/>
        <end position="190"/>
    </location>
</feature>
<evidence type="ECO:0000256" key="1">
    <source>
        <dbReference type="SAM" id="MobiDB-lite"/>
    </source>
</evidence>
<proteinExistence type="predicted"/>
<evidence type="ECO:0000256" key="2">
    <source>
        <dbReference type="SAM" id="Phobius"/>
    </source>
</evidence>
<dbReference type="EMBL" id="CP012382">
    <property type="protein sequence ID" value="AKZ57667.1"/>
    <property type="molecule type" value="Genomic_DNA"/>
</dbReference>
<protein>
    <submittedName>
        <fullName evidence="3">Putative secreted protein</fullName>
    </submittedName>
</protein>
<dbReference type="RefSeq" id="WP_063796787.1">
    <property type="nucleotide sequence ID" value="NZ_CP012382.1"/>
</dbReference>
<reference evidence="4" key="1">
    <citation type="journal article" date="2015" name="J. Biotechnol.">
        <title>Complete genome sequence of Streptomyces ambofaciens ATCC 23877, the spiramycin producer.</title>
        <authorList>
            <person name="Thibessard A."/>
            <person name="Haas D."/>
            <person name="Gerbaud C."/>
            <person name="Aigle B."/>
            <person name="Lautru S."/>
            <person name="Pernodet J.L."/>
            <person name="Leblond P."/>
        </authorList>
    </citation>
    <scope>NUCLEOTIDE SEQUENCE [LARGE SCALE GENOMIC DNA]</scope>
    <source>
        <strain evidence="4">ATCC 23877 / 3486 / DSM 40053 / JCM 4204 / NBRC 12836 / NRRL B-2516</strain>
    </source>
</reference>
<feature type="transmembrane region" description="Helical" evidence="2">
    <location>
        <begin position="23"/>
        <end position="41"/>
    </location>
</feature>
<feature type="compositionally biased region" description="Low complexity" evidence="1">
    <location>
        <begin position="218"/>
        <end position="230"/>
    </location>
</feature>
<name>A0A0K2AXX1_STRA7</name>
<evidence type="ECO:0000313" key="4">
    <source>
        <dbReference type="Proteomes" id="UP000061018"/>
    </source>
</evidence>
<dbReference type="KEGG" id="samb:SAM23877_4622"/>